<dbReference type="GO" id="GO:0008757">
    <property type="term" value="F:S-adenosylmethionine-dependent methyltransferase activity"/>
    <property type="evidence" value="ECO:0007669"/>
    <property type="project" value="InterPro"/>
</dbReference>
<reference evidence="2 3" key="1">
    <citation type="journal article" date="2016" name="Nat. Commun.">
        <title>Thousands of microbial genomes shed light on interconnected biogeochemical processes in an aquifer system.</title>
        <authorList>
            <person name="Anantharaman K."/>
            <person name="Brown C.T."/>
            <person name="Hug L.A."/>
            <person name="Sharon I."/>
            <person name="Castelle C.J."/>
            <person name="Probst A.J."/>
            <person name="Thomas B.C."/>
            <person name="Singh A."/>
            <person name="Wilkins M.J."/>
            <person name="Karaoz U."/>
            <person name="Brodie E.L."/>
            <person name="Williams K.H."/>
            <person name="Hubbard S.S."/>
            <person name="Banfield J.F."/>
        </authorList>
    </citation>
    <scope>NUCLEOTIDE SEQUENCE [LARGE SCALE GENOMIC DNA]</scope>
</reference>
<gene>
    <name evidence="2" type="ORF">A2Z86_06200</name>
</gene>
<evidence type="ECO:0000313" key="3">
    <source>
        <dbReference type="Proteomes" id="UP000176992"/>
    </source>
</evidence>
<dbReference type="InterPro" id="IPR029063">
    <property type="entry name" value="SAM-dependent_MTases_sf"/>
</dbReference>
<dbReference type="InterPro" id="IPR013216">
    <property type="entry name" value="Methyltransf_11"/>
</dbReference>
<dbReference type="CDD" id="cd02440">
    <property type="entry name" value="AdoMet_MTases"/>
    <property type="match status" value="1"/>
</dbReference>
<proteinExistence type="predicted"/>
<name>A0A1F5YGR9_9BACT</name>
<dbReference type="Gene3D" id="3.40.50.150">
    <property type="entry name" value="Vaccinia Virus protein VP39"/>
    <property type="match status" value="1"/>
</dbReference>
<dbReference type="SUPFAM" id="SSF53335">
    <property type="entry name" value="S-adenosyl-L-methionine-dependent methyltransferases"/>
    <property type="match status" value="1"/>
</dbReference>
<feature type="domain" description="Methyltransferase type 11" evidence="1">
    <location>
        <begin position="58"/>
        <end position="152"/>
    </location>
</feature>
<evidence type="ECO:0000259" key="1">
    <source>
        <dbReference type="Pfam" id="PF08241"/>
    </source>
</evidence>
<accession>A0A1F5YGR9</accession>
<dbReference type="AlphaFoldDB" id="A0A1F5YGR9"/>
<protein>
    <recommendedName>
        <fullName evidence="1">Methyltransferase type 11 domain-containing protein</fullName>
    </recommendedName>
</protein>
<dbReference type="EMBL" id="MFIV01000025">
    <property type="protein sequence ID" value="OGF99377.1"/>
    <property type="molecule type" value="Genomic_DNA"/>
</dbReference>
<sequence length="252" mass="28358">MDTIKKTHRDYQAIIGGTAASSRNYLEKRWNQYYFKTYKHVVSRMIGGLESCAGKTVLDVGTSHGNWYSFLKGQGFANLLGVELDPGRAELAKKSGYTEVYNCDAANIPLPDKSVDLAVSNDVFVHILQLEDKAAVLKEIQRVLKPGGVFIFNQTMSPAHGVRNFTIDKHCSYLNLDELIRLVTENTGFSIEDIKPTYFSFGNKHFSLIANILRHSFILIPGGVSLRFRRDLFLSGILSLEQSESVYLKLRK</sequence>
<comment type="caution">
    <text evidence="2">The sequence shown here is derived from an EMBL/GenBank/DDBJ whole genome shotgun (WGS) entry which is preliminary data.</text>
</comment>
<dbReference type="Pfam" id="PF08241">
    <property type="entry name" value="Methyltransf_11"/>
    <property type="match status" value="1"/>
</dbReference>
<evidence type="ECO:0000313" key="2">
    <source>
        <dbReference type="EMBL" id="OGF99377.1"/>
    </source>
</evidence>
<dbReference type="Proteomes" id="UP000176992">
    <property type="component" value="Unassembled WGS sequence"/>
</dbReference>
<dbReference type="PANTHER" id="PTHR43861:SF5">
    <property type="entry name" value="BLL5978 PROTEIN"/>
    <property type="match status" value="1"/>
</dbReference>
<organism evidence="2 3">
    <name type="scientific">Candidatus Glassbacteria bacterium GWA2_58_10</name>
    <dbReference type="NCBI Taxonomy" id="1817865"/>
    <lineage>
        <taxon>Bacteria</taxon>
        <taxon>Candidatus Glassiibacteriota</taxon>
    </lineage>
</organism>
<dbReference type="PANTHER" id="PTHR43861">
    <property type="entry name" value="TRANS-ACONITATE 2-METHYLTRANSFERASE-RELATED"/>
    <property type="match status" value="1"/>
</dbReference>